<evidence type="ECO:0000256" key="2">
    <source>
        <dbReference type="ARBA" id="ARBA00022679"/>
    </source>
</evidence>
<keyword evidence="1 6" id="KW-0723">Serine/threonine-protein kinase</keyword>
<comment type="catalytic activity">
    <reaction evidence="6">
        <text>L-threonyl-[protein] + ATP = O-phospho-L-threonyl-[protein] + ADP + H(+)</text>
        <dbReference type="Rhea" id="RHEA:46608"/>
        <dbReference type="Rhea" id="RHEA-COMP:11060"/>
        <dbReference type="Rhea" id="RHEA-COMP:11605"/>
        <dbReference type="ChEBI" id="CHEBI:15378"/>
        <dbReference type="ChEBI" id="CHEBI:30013"/>
        <dbReference type="ChEBI" id="CHEBI:30616"/>
        <dbReference type="ChEBI" id="CHEBI:61977"/>
        <dbReference type="ChEBI" id="CHEBI:456216"/>
        <dbReference type="EC" id="2.7.11.1"/>
    </reaction>
</comment>
<dbReference type="InterPro" id="IPR027417">
    <property type="entry name" value="P-loop_NTPase"/>
</dbReference>
<sequence length="1110" mass="120768">MAESELLRTQRRRAVDIATELNLDGFENAEEVGRGGYGVVFRCDQPELDRIVAVKVLTADLDAESLQRFIREQRAMGRLSGHPHIVPVFQVGTTNRGHPYLVMPYHARGSLESQIRDSGPLGWRETLRLGVKLAGALEAAHRAGTVHRDVKPGNVLLTDYGEPQLTDFGIARIVGGFETGPDVLTGSPGFTAPEVVDGAAPTVASDVYGLGATLFCALSGHAAFERRSGERVVAHFMRVAAHPVPDLRAAGLPASVCALIERAMSVQPADRPETAAAFGRELAAAQRDSGVPVDEMALPTESDSQLGALGPSPTATPQRRTTAPPTPTTKYQPPTRTRSLVARTRLLDLLRAERFKRLTLMHAPSGFGKTTLAAQWRDELTSGGVEVVWLTVDEDDSNLVWFLEHLIEAIRNLRPELADELEQVLDAEPDDPARYVLTALINDLHARDDRIVIVLDDWHYVRDESTRAALRYLLDHGCHHLPIVVTSTTNSGLSLSRLRISADIIDIDADAMRFDRSEARALLVDIGGLGLSDSSVAALNDATDGWVAGLQLATLSLRAGEDPAQLVDRVSGHADVGEFLAENVIDTLEPNLLEFLLATSITPRICAELAAELADVDRGQALLDEIESRGLFLHKIDGSREWFRYHALFADYLRRRLERDRPELVEGLHYRASAWFAAHHQLNEAVDHALAAGNPDRAVDLVEQDEAYLLERSQLTALHAVLAKLPARLIASRPRIQLLLAWVNVLLQRPAPMHAALNRFVIALDKAVLTDAEHADLRAEGNVVEAVAEAFADRSDRLDELLHDALERPNSFTPRVAGAAGNIASFAAFARFDFESARRWPAWATPYNELMGPFATIYSHCFAGLAAREQLDLPAAVYAYREALDLSVATVGPHSHAARLAAGVLAEVLYWKGELAEASVLAEESYELGSEGGGGVDFMIARYATGARVKAAQGDRDTAAKRLADGMAVARRLDLPRLYARLLNELIALGFEVPARDEERLRGSRTLVHDNGIDTIVAETDEDSAIRLLLASREPDRLRQACDRARTLADGIDSSRRPLAALRARLLLAAALSAADRSGEAESELAPAAALCAELGLTRLLFDATAGSRG</sequence>
<dbReference type="PROSITE" id="PS50011">
    <property type="entry name" value="PROTEIN_KINASE_DOM"/>
    <property type="match status" value="1"/>
</dbReference>
<dbReference type="PIRSF" id="PIRSF000574">
    <property type="entry name" value="Ser/Thr_PK_PknK_prd"/>
    <property type="match status" value="1"/>
</dbReference>
<keyword evidence="4 6" id="KW-0418">Kinase</keyword>
<dbReference type="Gene3D" id="1.10.510.10">
    <property type="entry name" value="Transferase(Phosphotransferase) domain 1"/>
    <property type="match status" value="1"/>
</dbReference>
<feature type="domain" description="Protein kinase" evidence="9">
    <location>
        <begin position="26"/>
        <end position="283"/>
    </location>
</feature>
<evidence type="ECO:0000256" key="4">
    <source>
        <dbReference type="ARBA" id="ARBA00022777"/>
    </source>
</evidence>
<dbReference type="SUPFAM" id="SSF56112">
    <property type="entry name" value="Protein kinase-like (PK-like)"/>
    <property type="match status" value="1"/>
</dbReference>
<dbReference type="InterPro" id="IPR000719">
    <property type="entry name" value="Prot_kinase_dom"/>
</dbReference>
<dbReference type="CDD" id="cd01120">
    <property type="entry name" value="RecA-like_superfamily"/>
    <property type="match status" value="1"/>
</dbReference>
<comment type="similarity">
    <text evidence="6">Belongs to the protein kinase superfamily.</text>
</comment>
<dbReference type="SUPFAM" id="SSF52540">
    <property type="entry name" value="P-loop containing nucleoside triphosphate hydrolases"/>
    <property type="match status" value="1"/>
</dbReference>
<reference evidence="10 11" key="1">
    <citation type="submission" date="2019-05" db="EMBL/GenBank/DDBJ databases">
        <authorList>
            <person name="Lee S.D."/>
        </authorList>
    </citation>
    <scope>NUCLEOTIDE SEQUENCE [LARGE SCALE GENOMIC DNA]</scope>
    <source>
        <strain evidence="10 11">YC2-7</strain>
    </source>
</reference>
<dbReference type="CDD" id="cd14014">
    <property type="entry name" value="STKc_PknB_like"/>
    <property type="match status" value="1"/>
</dbReference>
<dbReference type="Pfam" id="PF13191">
    <property type="entry name" value="AAA_16"/>
    <property type="match status" value="1"/>
</dbReference>
<dbReference type="Pfam" id="PF00069">
    <property type="entry name" value="Pkinase"/>
    <property type="match status" value="1"/>
</dbReference>
<dbReference type="PROSITE" id="PS00107">
    <property type="entry name" value="PROTEIN_KINASE_ATP"/>
    <property type="match status" value="1"/>
</dbReference>
<feature type="region of interest" description="Disordered" evidence="8">
    <location>
        <begin position="300"/>
        <end position="336"/>
    </location>
</feature>
<dbReference type="EMBL" id="VCQU01000010">
    <property type="protein sequence ID" value="NMN98291.1"/>
    <property type="molecule type" value="Genomic_DNA"/>
</dbReference>
<dbReference type="EC" id="2.7.11.1" evidence="6"/>
<dbReference type="GO" id="GO:0046872">
    <property type="term" value="F:metal ion binding"/>
    <property type="evidence" value="ECO:0007669"/>
    <property type="project" value="UniProtKB-UniRule"/>
</dbReference>
<keyword evidence="5 6" id="KW-0067">ATP-binding</keyword>
<organism evidence="10 11">
    <name type="scientific">Antrihabitans stalactiti</name>
    <dbReference type="NCBI Taxonomy" id="2584121"/>
    <lineage>
        <taxon>Bacteria</taxon>
        <taxon>Bacillati</taxon>
        <taxon>Actinomycetota</taxon>
        <taxon>Actinomycetes</taxon>
        <taxon>Mycobacteriales</taxon>
        <taxon>Nocardiaceae</taxon>
        <taxon>Antrihabitans</taxon>
    </lineage>
</organism>
<dbReference type="RefSeq" id="WP_169592373.1">
    <property type="nucleotide sequence ID" value="NZ_VCQU01000010.1"/>
</dbReference>
<name>A0A848KJJ8_9NOCA</name>
<comment type="catalytic activity">
    <reaction evidence="6">
        <text>L-seryl-[protein] + ATP = O-phospho-L-seryl-[protein] + ADP + H(+)</text>
        <dbReference type="Rhea" id="RHEA:17989"/>
        <dbReference type="Rhea" id="RHEA-COMP:9863"/>
        <dbReference type="Rhea" id="RHEA-COMP:11604"/>
        <dbReference type="ChEBI" id="CHEBI:15378"/>
        <dbReference type="ChEBI" id="CHEBI:29999"/>
        <dbReference type="ChEBI" id="CHEBI:30616"/>
        <dbReference type="ChEBI" id="CHEBI:83421"/>
        <dbReference type="ChEBI" id="CHEBI:456216"/>
        <dbReference type="EC" id="2.7.11.1"/>
    </reaction>
</comment>
<evidence type="ECO:0000256" key="5">
    <source>
        <dbReference type="ARBA" id="ARBA00022840"/>
    </source>
</evidence>
<feature type="compositionally biased region" description="Low complexity" evidence="8">
    <location>
        <begin position="313"/>
        <end position="336"/>
    </location>
</feature>
<dbReference type="SMART" id="SM00220">
    <property type="entry name" value="S_TKc"/>
    <property type="match status" value="1"/>
</dbReference>
<accession>A0A848KJJ8</accession>
<dbReference type="GO" id="GO:0106310">
    <property type="term" value="F:protein serine kinase activity"/>
    <property type="evidence" value="ECO:0007669"/>
    <property type="project" value="UniProtKB-UniRule"/>
</dbReference>
<evidence type="ECO:0000313" key="11">
    <source>
        <dbReference type="Proteomes" id="UP000535543"/>
    </source>
</evidence>
<gene>
    <name evidence="10" type="ORF">FGL95_24920</name>
</gene>
<keyword evidence="11" id="KW-1185">Reference proteome</keyword>
<dbReference type="GO" id="GO:0004674">
    <property type="term" value="F:protein serine/threonine kinase activity"/>
    <property type="evidence" value="ECO:0007669"/>
    <property type="project" value="UniProtKB-UniRule"/>
</dbReference>
<keyword evidence="3 6" id="KW-0547">Nucleotide-binding</keyword>
<dbReference type="Gene3D" id="3.30.200.20">
    <property type="entry name" value="Phosphorylase Kinase, domain 1"/>
    <property type="match status" value="1"/>
</dbReference>
<evidence type="ECO:0000256" key="7">
    <source>
        <dbReference type="PROSITE-ProRule" id="PRU10141"/>
    </source>
</evidence>
<evidence type="ECO:0000256" key="8">
    <source>
        <dbReference type="SAM" id="MobiDB-lite"/>
    </source>
</evidence>
<keyword evidence="2 6" id="KW-0808">Transferase</keyword>
<dbReference type="GO" id="GO:0005524">
    <property type="term" value="F:ATP binding"/>
    <property type="evidence" value="ECO:0007669"/>
    <property type="project" value="UniProtKB-UniRule"/>
</dbReference>
<feature type="binding site" evidence="7">
    <location>
        <position position="55"/>
    </location>
    <ligand>
        <name>ATP</name>
        <dbReference type="ChEBI" id="CHEBI:30616"/>
    </ligand>
</feature>
<dbReference type="InterPro" id="IPR017441">
    <property type="entry name" value="Protein_kinase_ATP_BS"/>
</dbReference>
<protein>
    <recommendedName>
        <fullName evidence="6">Serine/threonine-protein kinase PknK</fullName>
        <ecNumber evidence="6">2.7.11.1</ecNumber>
    </recommendedName>
    <alternativeName>
        <fullName evidence="6">Protein kinase K</fullName>
    </alternativeName>
</protein>
<dbReference type="PANTHER" id="PTHR43289">
    <property type="entry name" value="MITOGEN-ACTIVATED PROTEIN KINASE KINASE KINASE 20-RELATED"/>
    <property type="match status" value="1"/>
</dbReference>
<dbReference type="InterPro" id="IPR016236">
    <property type="entry name" value="Ser/Thr_kinase_PknK_prd"/>
</dbReference>
<reference evidence="10 11" key="2">
    <citation type="submission" date="2020-06" db="EMBL/GenBank/DDBJ databases">
        <title>Antribacter stalactiti gen. nov., sp. nov., a new member of the family Nacardiaceae isolated from a cave.</title>
        <authorList>
            <person name="Kim I.S."/>
        </authorList>
    </citation>
    <scope>NUCLEOTIDE SEQUENCE [LARGE SCALE GENOMIC DNA]</scope>
    <source>
        <strain evidence="10 11">YC2-7</strain>
    </source>
</reference>
<dbReference type="InterPro" id="IPR041664">
    <property type="entry name" value="AAA_16"/>
</dbReference>
<dbReference type="AlphaFoldDB" id="A0A848KJJ8"/>
<evidence type="ECO:0000256" key="1">
    <source>
        <dbReference type="ARBA" id="ARBA00022527"/>
    </source>
</evidence>
<evidence type="ECO:0000256" key="6">
    <source>
        <dbReference type="PIRNR" id="PIRNR000574"/>
    </source>
</evidence>
<dbReference type="Gene3D" id="3.40.50.300">
    <property type="entry name" value="P-loop containing nucleotide triphosphate hydrolases"/>
    <property type="match status" value="1"/>
</dbReference>
<dbReference type="InterPro" id="IPR011990">
    <property type="entry name" value="TPR-like_helical_dom_sf"/>
</dbReference>
<dbReference type="InterPro" id="IPR011009">
    <property type="entry name" value="Kinase-like_dom_sf"/>
</dbReference>
<dbReference type="Proteomes" id="UP000535543">
    <property type="component" value="Unassembled WGS sequence"/>
</dbReference>
<dbReference type="PANTHER" id="PTHR43289:SF6">
    <property type="entry name" value="SERINE_THREONINE-PROTEIN KINASE NEKL-3"/>
    <property type="match status" value="1"/>
</dbReference>
<dbReference type="InterPro" id="IPR059106">
    <property type="entry name" value="WHD_MalT"/>
</dbReference>
<evidence type="ECO:0000313" key="10">
    <source>
        <dbReference type="EMBL" id="NMN98291.1"/>
    </source>
</evidence>
<comment type="caution">
    <text evidence="10">The sequence shown here is derived from an EMBL/GenBank/DDBJ whole genome shotgun (WGS) entry which is preliminary data.</text>
</comment>
<evidence type="ECO:0000256" key="3">
    <source>
        <dbReference type="ARBA" id="ARBA00022741"/>
    </source>
</evidence>
<dbReference type="Pfam" id="PF25873">
    <property type="entry name" value="WHD_MalT"/>
    <property type="match status" value="1"/>
</dbReference>
<dbReference type="Gene3D" id="1.25.40.10">
    <property type="entry name" value="Tetratricopeptide repeat domain"/>
    <property type="match status" value="1"/>
</dbReference>
<evidence type="ECO:0000259" key="9">
    <source>
        <dbReference type="PROSITE" id="PS50011"/>
    </source>
</evidence>
<proteinExistence type="inferred from homology"/>